<evidence type="ECO:0000256" key="2">
    <source>
        <dbReference type="ARBA" id="ARBA00022829"/>
    </source>
</evidence>
<evidence type="ECO:0000259" key="3">
    <source>
        <dbReference type="SMART" id="SM00470"/>
    </source>
</evidence>
<dbReference type="InterPro" id="IPR036086">
    <property type="entry name" value="ParB/Sulfiredoxin_sf"/>
</dbReference>
<protein>
    <submittedName>
        <fullName evidence="4">Chromosome partitioning protein, ParB family</fullName>
    </submittedName>
</protein>
<dbReference type="PANTHER" id="PTHR33375">
    <property type="entry name" value="CHROMOSOME-PARTITIONING PROTEIN PARB-RELATED"/>
    <property type="match status" value="1"/>
</dbReference>
<dbReference type="EMBL" id="FNAQ01000005">
    <property type="protein sequence ID" value="SDE23066.1"/>
    <property type="molecule type" value="Genomic_DNA"/>
</dbReference>
<keyword evidence="2" id="KW-0159">Chromosome partition</keyword>
<dbReference type="NCBIfam" id="TIGR00180">
    <property type="entry name" value="parB_part"/>
    <property type="match status" value="1"/>
</dbReference>
<dbReference type="InterPro" id="IPR004437">
    <property type="entry name" value="ParB/RepB/Spo0J"/>
</dbReference>
<feature type="domain" description="ParB-like N-terminal" evidence="3">
    <location>
        <begin position="18"/>
        <end position="105"/>
    </location>
</feature>
<dbReference type="OrthoDB" id="4204233at2"/>
<dbReference type="STRING" id="57664.SAMN05661003_105103"/>
<dbReference type="Gene3D" id="3.90.1530.30">
    <property type="match status" value="1"/>
</dbReference>
<organism evidence="4 5">
    <name type="scientific">Desulfuromonas thiophila</name>
    <dbReference type="NCBI Taxonomy" id="57664"/>
    <lineage>
        <taxon>Bacteria</taxon>
        <taxon>Pseudomonadati</taxon>
        <taxon>Thermodesulfobacteriota</taxon>
        <taxon>Desulfuromonadia</taxon>
        <taxon>Desulfuromonadales</taxon>
        <taxon>Desulfuromonadaceae</taxon>
        <taxon>Desulfuromonas</taxon>
    </lineage>
</organism>
<dbReference type="GO" id="GO:0007059">
    <property type="term" value="P:chromosome segregation"/>
    <property type="evidence" value="ECO:0007669"/>
    <property type="project" value="UniProtKB-KW"/>
</dbReference>
<accession>A0A1G7B9Q6</accession>
<dbReference type="SMART" id="SM00470">
    <property type="entry name" value="ParB"/>
    <property type="match status" value="1"/>
</dbReference>
<keyword evidence="5" id="KW-1185">Reference proteome</keyword>
<dbReference type="InterPro" id="IPR050336">
    <property type="entry name" value="Chromosome_partition/occlusion"/>
</dbReference>
<dbReference type="Proteomes" id="UP000243205">
    <property type="component" value="Unassembled WGS sequence"/>
</dbReference>
<dbReference type="RefSeq" id="WP_092077731.1">
    <property type="nucleotide sequence ID" value="NZ_CALFZY010000008.1"/>
</dbReference>
<dbReference type="GO" id="GO:0005694">
    <property type="term" value="C:chromosome"/>
    <property type="evidence" value="ECO:0007669"/>
    <property type="project" value="TreeGrafter"/>
</dbReference>
<dbReference type="AlphaFoldDB" id="A0A1G7B9Q6"/>
<dbReference type="Pfam" id="PF17762">
    <property type="entry name" value="HTH_ParB"/>
    <property type="match status" value="1"/>
</dbReference>
<gene>
    <name evidence="4" type="ORF">SAMN05661003_105103</name>
</gene>
<name>A0A1G7B9Q6_9BACT</name>
<dbReference type="Gene3D" id="1.10.10.2830">
    <property type="match status" value="1"/>
</dbReference>
<dbReference type="InterPro" id="IPR041468">
    <property type="entry name" value="HTH_ParB/Spo0J"/>
</dbReference>
<evidence type="ECO:0000313" key="5">
    <source>
        <dbReference type="Proteomes" id="UP000243205"/>
    </source>
</evidence>
<proteinExistence type="inferred from homology"/>
<evidence type="ECO:0000313" key="4">
    <source>
        <dbReference type="EMBL" id="SDE23066.1"/>
    </source>
</evidence>
<dbReference type="PANTHER" id="PTHR33375:SF1">
    <property type="entry name" value="CHROMOSOME-PARTITIONING PROTEIN PARB-RELATED"/>
    <property type="match status" value="1"/>
</dbReference>
<sequence>METADFPHPQELEPEKLYQVPLQLLHPDPQQPRKYFCENALEELKQTIEAHGILQPLLFTCDAQGALRLISGERRYRAAILAGLVSVPAIFKPQPSRELALIENIVRENLSVIEQAEAIQQLIDEKICRQKDLPTKLGKAKSTISEMLSLNRLPQDIRDECRTNPLVSRSILVEVAKKRTPATMRALYEKYKQRGLTRGELRKVSRPARQQRQPAAELQQSRLRLQHMIERLYELGLTDETERAQVEEQLQELKKYLESRLKRNRRELAGEKAQQLLF</sequence>
<dbReference type="GO" id="GO:0003677">
    <property type="term" value="F:DNA binding"/>
    <property type="evidence" value="ECO:0007669"/>
    <property type="project" value="InterPro"/>
</dbReference>
<evidence type="ECO:0000256" key="1">
    <source>
        <dbReference type="ARBA" id="ARBA00006295"/>
    </source>
</evidence>
<reference evidence="5" key="1">
    <citation type="submission" date="2016-10" db="EMBL/GenBank/DDBJ databases">
        <authorList>
            <person name="Varghese N."/>
            <person name="Submissions S."/>
        </authorList>
    </citation>
    <scope>NUCLEOTIDE SEQUENCE [LARGE SCALE GENOMIC DNA]</scope>
    <source>
        <strain evidence="5">DSM 8987</strain>
    </source>
</reference>
<dbReference type="SUPFAM" id="SSF110849">
    <property type="entry name" value="ParB/Sulfiredoxin"/>
    <property type="match status" value="1"/>
</dbReference>
<dbReference type="InterPro" id="IPR003115">
    <property type="entry name" value="ParB_N"/>
</dbReference>
<dbReference type="SUPFAM" id="SSF109709">
    <property type="entry name" value="KorB DNA-binding domain-like"/>
    <property type="match status" value="1"/>
</dbReference>
<dbReference type="Pfam" id="PF02195">
    <property type="entry name" value="ParB_N"/>
    <property type="match status" value="1"/>
</dbReference>
<comment type="similarity">
    <text evidence="1">Belongs to the ParB family.</text>
</comment>